<gene>
    <name evidence="10" type="ORF">SYYSPA8_24385</name>
</gene>
<dbReference type="PROSITE" id="PS00108">
    <property type="entry name" value="PROTEIN_KINASE_ST"/>
    <property type="match status" value="1"/>
</dbReference>
<keyword evidence="2" id="KW-0808">Transferase</keyword>
<feature type="domain" description="Protein kinase" evidence="9">
    <location>
        <begin position="94"/>
        <end position="356"/>
    </location>
</feature>
<evidence type="ECO:0000313" key="10">
    <source>
        <dbReference type="EMBL" id="GLF97496.1"/>
    </source>
</evidence>
<proteinExistence type="inferred from homology"/>
<dbReference type="SUPFAM" id="SSF53822">
    <property type="entry name" value="Periplasmic binding protein-like I"/>
    <property type="match status" value="1"/>
</dbReference>
<feature type="compositionally biased region" description="Pro residues" evidence="8">
    <location>
        <begin position="54"/>
        <end position="75"/>
    </location>
</feature>
<keyword evidence="4 7" id="KW-0547">Nucleotide-binding</keyword>
<comment type="similarity">
    <text evidence="1">Belongs to the leucine-binding protein family.</text>
</comment>
<evidence type="ECO:0000256" key="5">
    <source>
        <dbReference type="ARBA" id="ARBA00022777"/>
    </source>
</evidence>
<dbReference type="InterPro" id="IPR017441">
    <property type="entry name" value="Protein_kinase_ATP_BS"/>
</dbReference>
<dbReference type="InterPro" id="IPR028081">
    <property type="entry name" value="Leu-bd"/>
</dbReference>
<dbReference type="SMART" id="SM00220">
    <property type="entry name" value="S_TKc"/>
    <property type="match status" value="1"/>
</dbReference>
<evidence type="ECO:0000256" key="3">
    <source>
        <dbReference type="ARBA" id="ARBA00022729"/>
    </source>
</evidence>
<evidence type="ECO:0000313" key="11">
    <source>
        <dbReference type="Proteomes" id="UP001291653"/>
    </source>
</evidence>
<dbReference type="GO" id="GO:0016301">
    <property type="term" value="F:kinase activity"/>
    <property type="evidence" value="ECO:0007669"/>
    <property type="project" value="UniProtKB-KW"/>
</dbReference>
<keyword evidence="11" id="KW-1185">Reference proteome</keyword>
<protein>
    <submittedName>
        <fullName evidence="10">Bifunctional serine/threonine-protein kinase/ABC transporter substrate-binding protein</fullName>
    </submittedName>
</protein>
<evidence type="ECO:0000259" key="9">
    <source>
        <dbReference type="PROSITE" id="PS50011"/>
    </source>
</evidence>
<feature type="binding site" evidence="7">
    <location>
        <position position="122"/>
    </location>
    <ligand>
        <name>ATP</name>
        <dbReference type="ChEBI" id="CHEBI:30616"/>
    </ligand>
</feature>
<dbReference type="PANTHER" id="PTHR43289">
    <property type="entry name" value="MITOGEN-ACTIVATED PROTEIN KINASE KINASE KINASE 20-RELATED"/>
    <property type="match status" value="1"/>
</dbReference>
<dbReference type="Gene3D" id="3.30.200.20">
    <property type="entry name" value="Phosphorylase Kinase, domain 1"/>
    <property type="match status" value="1"/>
</dbReference>
<dbReference type="InterPro" id="IPR011009">
    <property type="entry name" value="Kinase-like_dom_sf"/>
</dbReference>
<dbReference type="InterPro" id="IPR008271">
    <property type="entry name" value="Ser/Thr_kinase_AS"/>
</dbReference>
<dbReference type="Proteomes" id="UP001291653">
    <property type="component" value="Unassembled WGS sequence"/>
</dbReference>
<accession>A0ABQ5P4G7</accession>
<dbReference type="InterPro" id="IPR028082">
    <property type="entry name" value="Peripla_BP_I"/>
</dbReference>
<evidence type="ECO:0000256" key="4">
    <source>
        <dbReference type="ARBA" id="ARBA00022741"/>
    </source>
</evidence>
<dbReference type="Pfam" id="PF13458">
    <property type="entry name" value="Peripla_BP_6"/>
    <property type="match status" value="1"/>
</dbReference>
<evidence type="ECO:0000256" key="2">
    <source>
        <dbReference type="ARBA" id="ARBA00022679"/>
    </source>
</evidence>
<dbReference type="Gene3D" id="1.10.510.10">
    <property type="entry name" value="Transferase(Phosphotransferase) domain 1"/>
    <property type="match status" value="1"/>
</dbReference>
<keyword evidence="6 7" id="KW-0067">ATP-binding</keyword>
<dbReference type="PANTHER" id="PTHR43289:SF34">
    <property type="entry name" value="SERINE_THREONINE-PROTEIN KINASE YBDM-RELATED"/>
    <property type="match status" value="1"/>
</dbReference>
<evidence type="ECO:0000256" key="6">
    <source>
        <dbReference type="ARBA" id="ARBA00022840"/>
    </source>
</evidence>
<evidence type="ECO:0000256" key="1">
    <source>
        <dbReference type="ARBA" id="ARBA00010062"/>
    </source>
</evidence>
<feature type="compositionally biased region" description="Low complexity" evidence="8">
    <location>
        <begin position="16"/>
        <end position="34"/>
    </location>
</feature>
<dbReference type="InterPro" id="IPR000719">
    <property type="entry name" value="Prot_kinase_dom"/>
</dbReference>
<dbReference type="CDD" id="cd14014">
    <property type="entry name" value="STKc_PknB_like"/>
    <property type="match status" value="1"/>
</dbReference>
<dbReference type="PROSITE" id="PS00107">
    <property type="entry name" value="PROTEIN_KINASE_ATP"/>
    <property type="match status" value="1"/>
</dbReference>
<dbReference type="Pfam" id="PF00069">
    <property type="entry name" value="Pkinase"/>
    <property type="match status" value="1"/>
</dbReference>
<comment type="caution">
    <text evidence="10">The sequence shown here is derived from an EMBL/GenBank/DDBJ whole genome shotgun (WGS) entry which is preliminary data.</text>
</comment>
<feature type="region of interest" description="Disordered" evidence="8">
    <location>
        <begin position="1"/>
        <end position="84"/>
    </location>
</feature>
<evidence type="ECO:0000256" key="8">
    <source>
        <dbReference type="SAM" id="MobiDB-lite"/>
    </source>
</evidence>
<keyword evidence="5 10" id="KW-0418">Kinase</keyword>
<organism evidence="10 11">
    <name type="scientific">Streptomyces yaizuensis</name>
    <dbReference type="NCBI Taxonomy" id="2989713"/>
    <lineage>
        <taxon>Bacteria</taxon>
        <taxon>Bacillati</taxon>
        <taxon>Actinomycetota</taxon>
        <taxon>Actinomycetes</taxon>
        <taxon>Kitasatosporales</taxon>
        <taxon>Streptomycetaceae</taxon>
        <taxon>Streptomyces</taxon>
    </lineage>
</organism>
<evidence type="ECO:0000256" key="7">
    <source>
        <dbReference type="PROSITE-ProRule" id="PRU10141"/>
    </source>
</evidence>
<dbReference type="SUPFAM" id="SSF56112">
    <property type="entry name" value="Protein kinase-like (PK-like)"/>
    <property type="match status" value="1"/>
</dbReference>
<reference evidence="10 11" key="1">
    <citation type="submission" date="2022-10" db="EMBL/GenBank/DDBJ databases">
        <title>Draft genome sequence of Streptomyces sp. YSPA8.</title>
        <authorList>
            <person name="Moriuchi R."/>
            <person name="Dohra H."/>
            <person name="Yamamura H."/>
            <person name="Kodani S."/>
        </authorList>
    </citation>
    <scope>NUCLEOTIDE SEQUENCE [LARGE SCALE GENOMIC DNA]</scope>
    <source>
        <strain evidence="10 11">YSPA8</strain>
    </source>
</reference>
<dbReference type="EMBL" id="BSBI01000011">
    <property type="protein sequence ID" value="GLF97496.1"/>
    <property type="molecule type" value="Genomic_DNA"/>
</dbReference>
<keyword evidence="3" id="KW-0732">Signal</keyword>
<feature type="compositionally biased region" description="Low complexity" evidence="8">
    <location>
        <begin position="43"/>
        <end position="53"/>
    </location>
</feature>
<dbReference type="PROSITE" id="PS50011">
    <property type="entry name" value="PROTEIN_KINASE_DOM"/>
    <property type="match status" value="1"/>
</dbReference>
<sequence>MPSDARDPGGPPPADPRQYAPPAAAGGPGPRTRTPAPPPDAPAGPGTQGQPAGFGPPPAPLPAPAPLPVPAPAPEPADALDRLLPGDPSAIAGYRLLGRLGAGGMGVVYLGRTDAGELAAVKVTRSDQRDDPDFRARFRREVEAARRVVSPWAVPVTGADPDAPEPWLATAFVPGPSLAEAVAAHGPLPVRSARVLGVGLARALAAVHRAGLVHRDVKPANVLLAVDGPRLIDFGIARTADETALTATDIVVGTPGFLAPEQAEARGSEIGPPSDVFALACLLAYAVTGRLPFGRGAVDALLYRTVHDDPDLSGIEDGLAALLADCLAKDPAHRPTADEVAERLAEDAPGGAADWLPPAVVRTIAERSARMLALPDIEVTRAPAAPEPGRTAVPGRRRFVLAAGGAVIAAGGGLGLWAGLRDRDGRDGSGQAPPKKHTWTIGVQADRTGRQAAIGEEQVRGAGLAVAAYNARRDRPFPLGLRVEDDAGDHAKARAAARRLAGDRSVAAVLGSTGDYTTEAVLSTYEEALLPLMSVSAGLNTLTAKPGESFIRVIPDHVITGIQLAYHLQGLYREKGVATARPGLLLDRTDDQYAWQQVAIVNHALRTRFGHRTLPRVVPASVGPDRSVIDSMLEEGIDSYVHAGPAHSAAQAARLLQARGFDGPRLSGPHALNRNFIRLAGDAAEGWVIAAPVGDPTRRTGAAARSFVAAYRAVHKRAPGHYAAESFDAVTMMIEELVNEVRDDPEPVRRNLCAALRARNHRGIMGDYRFDAEQGHRKNFGTVLHRVKDGRFEYVAEAPTRSPGGTRGA</sequence>
<dbReference type="Gene3D" id="3.40.50.2300">
    <property type="match status" value="2"/>
</dbReference>
<name>A0ABQ5P4G7_9ACTN</name>